<reference evidence="1" key="1">
    <citation type="submission" date="2019-08" db="EMBL/GenBank/DDBJ databases">
        <authorList>
            <person name="Kucharzyk K."/>
            <person name="Murdoch R.W."/>
            <person name="Higgins S."/>
            <person name="Loffler F."/>
        </authorList>
    </citation>
    <scope>NUCLEOTIDE SEQUENCE</scope>
</reference>
<dbReference type="PROSITE" id="PS51257">
    <property type="entry name" value="PROKAR_LIPOPROTEIN"/>
    <property type="match status" value="1"/>
</dbReference>
<name>A0A645BAL4_9ZZZZ</name>
<gene>
    <name evidence="1" type="ORF">SDC9_108954</name>
</gene>
<comment type="caution">
    <text evidence="1">The sequence shown here is derived from an EMBL/GenBank/DDBJ whole genome shotgun (WGS) entry which is preliminary data.</text>
</comment>
<dbReference type="EMBL" id="VSSQ01018680">
    <property type="protein sequence ID" value="MPM62088.1"/>
    <property type="molecule type" value="Genomic_DNA"/>
</dbReference>
<dbReference type="AlphaFoldDB" id="A0A645BAL4"/>
<organism evidence="1">
    <name type="scientific">bioreactor metagenome</name>
    <dbReference type="NCBI Taxonomy" id="1076179"/>
    <lineage>
        <taxon>unclassified sequences</taxon>
        <taxon>metagenomes</taxon>
        <taxon>ecological metagenomes</taxon>
    </lineage>
</organism>
<sequence length="126" mass="13879">MKNLRINNGFVRVCLACLMLLTACSVESAPIPAVFKATQQAQQPTGKLVYLSEHALHEYDLATKTNTELKAASTIYSILLPGSIFRSLPMDVYYYLMDMTPSLDAPPSDPSSPAQRPVRTAFLPMI</sequence>
<accession>A0A645BAL4</accession>
<protein>
    <submittedName>
        <fullName evidence="1">Uncharacterized protein</fullName>
    </submittedName>
</protein>
<proteinExistence type="predicted"/>
<evidence type="ECO:0000313" key="1">
    <source>
        <dbReference type="EMBL" id="MPM62088.1"/>
    </source>
</evidence>